<evidence type="ECO:0000256" key="5">
    <source>
        <dbReference type="ARBA" id="ARBA00022989"/>
    </source>
</evidence>
<dbReference type="InterPro" id="IPR052031">
    <property type="entry name" value="Membrane_Transporter-Flippase"/>
</dbReference>
<feature type="transmembrane region" description="Helical" evidence="7">
    <location>
        <begin position="360"/>
        <end position="381"/>
    </location>
</feature>
<keyword evidence="9" id="KW-1185">Reference proteome</keyword>
<gene>
    <name evidence="8" type="ORF">O4H49_17855</name>
</gene>
<name>A0ABT4LNG5_9PROT</name>
<dbReference type="PIRSF" id="PIRSF006603">
    <property type="entry name" value="DinF"/>
    <property type="match status" value="1"/>
</dbReference>
<evidence type="ECO:0000256" key="1">
    <source>
        <dbReference type="ARBA" id="ARBA00004429"/>
    </source>
</evidence>
<dbReference type="PANTHER" id="PTHR43549:SF3">
    <property type="entry name" value="MULTIDRUG RESISTANCE PROTEIN YPNP-RELATED"/>
    <property type="match status" value="1"/>
</dbReference>
<proteinExistence type="predicted"/>
<evidence type="ECO:0000256" key="6">
    <source>
        <dbReference type="ARBA" id="ARBA00023136"/>
    </source>
</evidence>
<keyword evidence="3" id="KW-1003">Cell membrane</keyword>
<feature type="transmembrane region" description="Helical" evidence="7">
    <location>
        <begin position="145"/>
        <end position="169"/>
    </location>
</feature>
<protein>
    <submittedName>
        <fullName evidence="8">MATE family efflux transporter</fullName>
    </submittedName>
</protein>
<evidence type="ECO:0000256" key="7">
    <source>
        <dbReference type="SAM" id="Phobius"/>
    </source>
</evidence>
<dbReference type="Pfam" id="PF01554">
    <property type="entry name" value="MatE"/>
    <property type="match status" value="2"/>
</dbReference>
<evidence type="ECO:0000256" key="4">
    <source>
        <dbReference type="ARBA" id="ARBA00022692"/>
    </source>
</evidence>
<evidence type="ECO:0000313" key="8">
    <source>
        <dbReference type="EMBL" id="MCZ4282654.1"/>
    </source>
</evidence>
<sequence length="487" mass="51661">MKPASPQQPQTLSARFISGSILRHVISMTAATSIGLMSIFFVELADMYFISLLGEEALAAAVGFSGAITFFVFSISIGLSIGLAAVVARVIGEGRSDQARRTVFNGLAVSFILMGLIALPVFFYTKELLMLVGAEGQALDYGIRYMQIIVPSLPVIAIGMSMGAVLRAIGEAKASMISTVAAGVINALLDPFLIFTLDMHIEGAATATLIARLVMVAIAAVNLSRYMGASVFWPQGGLYSDILAISRIAIPAALTSLATPFANSYVTTSVAHHGSDAVAGLAIISRIIPFAFGAVFALSAAIGPIVGQNIGAGATSRVQDSLKSSLLVITVVVFATSILMALSASQIGELFSLTGSSAELVTFFCIFVSWSFIFTGAQFIANATFNNINLATWSTFANWGKATLGTVPFIWLGDYYAGAKGIIAGQAMGAVIFGTISFIVAYRVVNRPVKERGPQYFGAMLPAVLSQFGWQRFLEERWRAEEKKRDK</sequence>
<keyword evidence="4 7" id="KW-0812">Transmembrane</keyword>
<evidence type="ECO:0000313" key="9">
    <source>
        <dbReference type="Proteomes" id="UP001069802"/>
    </source>
</evidence>
<evidence type="ECO:0000256" key="2">
    <source>
        <dbReference type="ARBA" id="ARBA00022448"/>
    </source>
</evidence>
<keyword evidence="6 7" id="KW-0472">Membrane</keyword>
<organism evidence="8 9">
    <name type="scientific">Kiloniella laminariae</name>
    <dbReference type="NCBI Taxonomy" id="454162"/>
    <lineage>
        <taxon>Bacteria</taxon>
        <taxon>Pseudomonadati</taxon>
        <taxon>Pseudomonadota</taxon>
        <taxon>Alphaproteobacteria</taxon>
        <taxon>Rhodospirillales</taxon>
        <taxon>Kiloniellaceae</taxon>
        <taxon>Kiloniella</taxon>
    </lineage>
</organism>
<dbReference type="InterPro" id="IPR002528">
    <property type="entry name" value="MATE_fam"/>
</dbReference>
<feature type="transmembrane region" description="Helical" evidence="7">
    <location>
        <begin position="62"/>
        <end position="91"/>
    </location>
</feature>
<accession>A0ABT4LNG5</accession>
<feature type="transmembrane region" description="Helical" evidence="7">
    <location>
        <begin position="203"/>
        <end position="223"/>
    </location>
</feature>
<evidence type="ECO:0000256" key="3">
    <source>
        <dbReference type="ARBA" id="ARBA00022475"/>
    </source>
</evidence>
<dbReference type="RefSeq" id="WP_269424800.1">
    <property type="nucleotide sequence ID" value="NZ_JAPWGY010000009.1"/>
</dbReference>
<feature type="transmembrane region" description="Helical" evidence="7">
    <location>
        <begin position="423"/>
        <end position="445"/>
    </location>
</feature>
<dbReference type="InterPro" id="IPR048279">
    <property type="entry name" value="MdtK-like"/>
</dbReference>
<feature type="transmembrane region" description="Helical" evidence="7">
    <location>
        <begin position="21"/>
        <end position="42"/>
    </location>
</feature>
<feature type="transmembrane region" description="Helical" evidence="7">
    <location>
        <begin position="244"/>
        <end position="263"/>
    </location>
</feature>
<keyword evidence="5 7" id="KW-1133">Transmembrane helix</keyword>
<dbReference type="EMBL" id="JAPWGY010000009">
    <property type="protein sequence ID" value="MCZ4282654.1"/>
    <property type="molecule type" value="Genomic_DNA"/>
</dbReference>
<dbReference type="Proteomes" id="UP001069802">
    <property type="component" value="Unassembled WGS sequence"/>
</dbReference>
<comment type="caution">
    <text evidence="8">The sequence shown here is derived from an EMBL/GenBank/DDBJ whole genome shotgun (WGS) entry which is preliminary data.</text>
</comment>
<dbReference type="PANTHER" id="PTHR43549">
    <property type="entry name" value="MULTIDRUG RESISTANCE PROTEIN YPNP-RELATED"/>
    <property type="match status" value="1"/>
</dbReference>
<feature type="transmembrane region" description="Helical" evidence="7">
    <location>
        <begin position="388"/>
        <end position="411"/>
    </location>
</feature>
<feature type="transmembrane region" description="Helical" evidence="7">
    <location>
        <begin position="103"/>
        <end position="125"/>
    </location>
</feature>
<feature type="transmembrane region" description="Helical" evidence="7">
    <location>
        <begin position="326"/>
        <end position="348"/>
    </location>
</feature>
<feature type="transmembrane region" description="Helical" evidence="7">
    <location>
        <begin position="283"/>
        <end position="306"/>
    </location>
</feature>
<dbReference type="NCBIfam" id="TIGR00797">
    <property type="entry name" value="matE"/>
    <property type="match status" value="1"/>
</dbReference>
<feature type="transmembrane region" description="Helical" evidence="7">
    <location>
        <begin position="176"/>
        <end position="197"/>
    </location>
</feature>
<comment type="subcellular location">
    <subcellularLocation>
        <location evidence="1">Cell inner membrane</location>
        <topology evidence="1">Multi-pass membrane protein</topology>
    </subcellularLocation>
</comment>
<reference evidence="8" key="1">
    <citation type="submission" date="2022-12" db="EMBL/GenBank/DDBJ databases">
        <title>Bacterial isolates from different developmental stages of Nematostella vectensis.</title>
        <authorList>
            <person name="Fraune S."/>
        </authorList>
    </citation>
    <scope>NUCLEOTIDE SEQUENCE</scope>
    <source>
        <strain evidence="8">G21630-S1</strain>
    </source>
</reference>
<keyword evidence="2" id="KW-0813">Transport</keyword>